<sequence length="856" mass="96739">MSSSKKICDRILDWESNEDPLAPLSIFQRNVILDLSDEISQANSPEVAKLHEKPEEGKALEPPENETFKLIETSDKFLAWYSNLEVKWLHKDDVVYENYVKQLSEEYDQCTNLLSQVDSALSNLNLLSKKYKQVSNKTNSLHQVSNDLLAEQTKLIKINEDVTERLHHFKAIFQIAQRLDSPTLAVTSPTFSDLLDQIDQAIGYMKQHDKYKECAVYCARYQHCLAKAISLLRSFVLNTLVAARQQTQACPASDASHYARFQASTTRVKPLLAMIEQRRNVLPEYEELLVEFQQCYLDQRQQLIKPAADQTIDELAETYKADYCSFTRSACAFLIHVSQDELRLFHQFFTEPTPLFTQYLESVCMSLYDKLRPMVVHMKHLETLAELCSILRIEMIQDHVQNNTGALSAFGSVAEQLLQDVQERLVFRAHLYLKTDIAMYKPSPGDLAYPEKLEMMEKIAQSLHEQELAALSRCESRASLISIGSSTSQEVAHLNSQRSALSSPGDLHGMWYPPLRRTLVCLSRLYRCVERPIFQGLSQEALSMCIQSISEAAGTISSTKSPMDGELFKIKHLLILREQIAPFQVDFAVKEMSLDFSKMKTAAFDLLQKRGGMFSSDSLLQFILEGSPLVREHWLDSRKDVDKNLKHSCETFISHATHSIVGPLTSFLEKVSQYQGSDLRNESWARAAHVSAIVQGVTRSIKTRLPGIQRSMQLYLANRDTEFIIYRPIKNNIVATLSKLQQLLSSSTSVYTPEDRIVIACPTPEQVTILLSSTSLVAAQKSSTSDDVPTTISENTKSESELNGSSENILSERNESSHQNVNFNSESDINPSNAQTTDSNLNLNEVKSTANQVQTV</sequence>
<evidence type="ECO:0000256" key="9">
    <source>
        <dbReference type="SAM" id="MobiDB-lite"/>
    </source>
</evidence>
<feature type="compositionally biased region" description="Polar residues" evidence="9">
    <location>
        <begin position="817"/>
        <end position="856"/>
    </location>
</feature>
<keyword evidence="5" id="KW-0653">Protein transport</keyword>
<evidence type="ECO:0000259" key="11">
    <source>
        <dbReference type="Pfam" id="PF20671"/>
    </source>
</evidence>
<feature type="domain" description="Conserved oligomeric Golgi complex subunit 3 N-terminal" evidence="10">
    <location>
        <begin position="98"/>
        <end position="240"/>
    </location>
</feature>
<keyword evidence="4" id="KW-0813">Transport</keyword>
<evidence type="ECO:0000256" key="1">
    <source>
        <dbReference type="ARBA" id="ARBA00004395"/>
    </source>
</evidence>
<accession>A0A482XKT8</accession>
<evidence type="ECO:0000256" key="8">
    <source>
        <dbReference type="ARBA" id="ARBA00031339"/>
    </source>
</evidence>
<evidence type="ECO:0000256" key="5">
    <source>
        <dbReference type="ARBA" id="ARBA00022927"/>
    </source>
</evidence>
<dbReference type="GO" id="GO:0000139">
    <property type="term" value="C:Golgi membrane"/>
    <property type="evidence" value="ECO:0007669"/>
    <property type="project" value="UniProtKB-SubCell"/>
</dbReference>
<evidence type="ECO:0000256" key="7">
    <source>
        <dbReference type="ARBA" id="ARBA00023136"/>
    </source>
</evidence>
<dbReference type="PANTHER" id="PTHR13302">
    <property type="entry name" value="CONSERVED OLIGOMERIC GOLGI COMPLEX COMPONENT 3"/>
    <property type="match status" value="1"/>
</dbReference>
<evidence type="ECO:0000256" key="4">
    <source>
        <dbReference type="ARBA" id="ARBA00022448"/>
    </source>
</evidence>
<feature type="domain" description="Conserved oligomeric Golgi complex subunit 3 C-terminal" evidence="11">
    <location>
        <begin position="255"/>
        <end position="599"/>
    </location>
</feature>
<dbReference type="InterPro" id="IPR048320">
    <property type="entry name" value="COG3_N"/>
</dbReference>
<dbReference type="GO" id="GO:0006886">
    <property type="term" value="P:intracellular protein transport"/>
    <property type="evidence" value="ECO:0007669"/>
    <property type="project" value="InterPro"/>
</dbReference>
<dbReference type="Pfam" id="PF04136">
    <property type="entry name" value="COG3_N"/>
    <property type="match status" value="1"/>
</dbReference>
<dbReference type="GO" id="GO:0007030">
    <property type="term" value="P:Golgi organization"/>
    <property type="evidence" value="ECO:0007669"/>
    <property type="project" value="TreeGrafter"/>
</dbReference>
<dbReference type="InterPro" id="IPR048685">
    <property type="entry name" value="COG3_C"/>
</dbReference>
<protein>
    <recommendedName>
        <fullName evidence="3">Conserved oligomeric Golgi complex subunit 3</fullName>
    </recommendedName>
    <alternativeName>
        <fullName evidence="8">Component of oligomeric Golgi complex 3</fullName>
    </alternativeName>
</protein>
<comment type="similarity">
    <text evidence="2">Belongs to the COG3 family.</text>
</comment>
<comment type="subcellular location">
    <subcellularLocation>
        <location evidence="1">Golgi apparatus membrane</location>
        <topology evidence="1">Peripheral membrane protein</topology>
    </subcellularLocation>
</comment>
<name>A0A482XKT8_LAOST</name>
<dbReference type="SMR" id="A0A482XKT8"/>
<keyword evidence="13" id="KW-1185">Reference proteome</keyword>
<dbReference type="OrthoDB" id="296793at2759"/>
<evidence type="ECO:0000256" key="2">
    <source>
        <dbReference type="ARBA" id="ARBA00009936"/>
    </source>
</evidence>
<dbReference type="AlphaFoldDB" id="A0A482XKT8"/>
<dbReference type="EMBL" id="QKKF02007569">
    <property type="protein sequence ID" value="RZF45908.1"/>
    <property type="molecule type" value="Genomic_DNA"/>
</dbReference>
<dbReference type="GO" id="GO:0017119">
    <property type="term" value="C:Golgi transport complex"/>
    <property type="evidence" value="ECO:0007669"/>
    <property type="project" value="TreeGrafter"/>
</dbReference>
<evidence type="ECO:0000259" key="10">
    <source>
        <dbReference type="Pfam" id="PF04136"/>
    </source>
</evidence>
<dbReference type="PANTHER" id="PTHR13302:SF8">
    <property type="entry name" value="CONSERVED OLIGOMERIC GOLGI COMPLEX SUBUNIT 3"/>
    <property type="match status" value="1"/>
</dbReference>
<reference evidence="12 13" key="1">
    <citation type="journal article" date="2017" name="Gigascience">
        <title>Genome sequence of the small brown planthopper, Laodelphax striatellus.</title>
        <authorList>
            <person name="Zhu J."/>
            <person name="Jiang F."/>
            <person name="Wang X."/>
            <person name="Yang P."/>
            <person name="Bao Y."/>
            <person name="Zhao W."/>
            <person name="Wang W."/>
            <person name="Lu H."/>
            <person name="Wang Q."/>
            <person name="Cui N."/>
            <person name="Li J."/>
            <person name="Chen X."/>
            <person name="Luo L."/>
            <person name="Yu J."/>
            <person name="Kang L."/>
            <person name="Cui F."/>
        </authorList>
    </citation>
    <scope>NUCLEOTIDE SEQUENCE [LARGE SCALE GENOMIC DNA]</scope>
    <source>
        <strain evidence="12">Lst14</strain>
    </source>
</reference>
<dbReference type="STRING" id="195883.A0A482XKT8"/>
<evidence type="ECO:0000256" key="3">
    <source>
        <dbReference type="ARBA" id="ARBA00020976"/>
    </source>
</evidence>
<feature type="compositionally biased region" description="Polar residues" evidence="9">
    <location>
        <begin position="780"/>
        <end position="809"/>
    </location>
</feature>
<proteinExistence type="inferred from homology"/>
<keyword evidence="7" id="KW-0472">Membrane</keyword>
<dbReference type="FunCoup" id="A0A482XKT8">
    <property type="interactions" value="1351"/>
</dbReference>
<evidence type="ECO:0000313" key="12">
    <source>
        <dbReference type="EMBL" id="RZF45908.1"/>
    </source>
</evidence>
<organism evidence="12 13">
    <name type="scientific">Laodelphax striatellus</name>
    <name type="common">Small brown planthopper</name>
    <name type="synonym">Delphax striatella</name>
    <dbReference type="NCBI Taxonomy" id="195883"/>
    <lineage>
        <taxon>Eukaryota</taxon>
        <taxon>Metazoa</taxon>
        <taxon>Ecdysozoa</taxon>
        <taxon>Arthropoda</taxon>
        <taxon>Hexapoda</taxon>
        <taxon>Insecta</taxon>
        <taxon>Pterygota</taxon>
        <taxon>Neoptera</taxon>
        <taxon>Paraneoptera</taxon>
        <taxon>Hemiptera</taxon>
        <taxon>Auchenorrhyncha</taxon>
        <taxon>Fulgoroidea</taxon>
        <taxon>Delphacidae</taxon>
        <taxon>Criomorphinae</taxon>
        <taxon>Laodelphax</taxon>
    </lineage>
</organism>
<dbReference type="Proteomes" id="UP000291343">
    <property type="component" value="Unassembled WGS sequence"/>
</dbReference>
<evidence type="ECO:0000256" key="6">
    <source>
        <dbReference type="ARBA" id="ARBA00023034"/>
    </source>
</evidence>
<dbReference type="GO" id="GO:0006891">
    <property type="term" value="P:intra-Golgi vesicle-mediated transport"/>
    <property type="evidence" value="ECO:0007669"/>
    <property type="project" value="TreeGrafter"/>
</dbReference>
<gene>
    <name evidence="12" type="ORF">LSTR_LSTR008285</name>
</gene>
<keyword evidence="6" id="KW-0333">Golgi apparatus</keyword>
<dbReference type="InterPro" id="IPR007265">
    <property type="entry name" value="COG_su3"/>
</dbReference>
<dbReference type="Pfam" id="PF20671">
    <property type="entry name" value="COG3_C"/>
    <property type="match status" value="1"/>
</dbReference>
<dbReference type="InParanoid" id="A0A482XKT8"/>
<feature type="region of interest" description="Disordered" evidence="9">
    <location>
        <begin position="780"/>
        <end position="856"/>
    </location>
</feature>
<dbReference type="GO" id="GO:0005801">
    <property type="term" value="C:cis-Golgi network"/>
    <property type="evidence" value="ECO:0007669"/>
    <property type="project" value="InterPro"/>
</dbReference>
<evidence type="ECO:0000313" key="13">
    <source>
        <dbReference type="Proteomes" id="UP000291343"/>
    </source>
</evidence>
<comment type="caution">
    <text evidence="12">The sequence shown here is derived from an EMBL/GenBank/DDBJ whole genome shotgun (WGS) entry which is preliminary data.</text>
</comment>